<dbReference type="AlphaFoldDB" id="A0A8X6K5L7"/>
<sequence length="79" mass="8521">MPLSGEFSRIFGGVQVVNRGQLMPVIPVSARQCPRISGLPHHSDYTKSFAVGVGTCVRCTIIVDRGWQGTMHRVTGAPV</sequence>
<proteinExistence type="predicted"/>
<keyword evidence="2" id="KW-1185">Reference proteome</keyword>
<accession>A0A8X6K5L7</accession>
<protein>
    <submittedName>
        <fullName evidence="1">Uncharacterized protein</fullName>
    </submittedName>
</protein>
<gene>
    <name evidence="1" type="ORF">TNCT_380621</name>
</gene>
<evidence type="ECO:0000313" key="1">
    <source>
        <dbReference type="EMBL" id="GFQ65240.1"/>
    </source>
</evidence>
<dbReference type="Proteomes" id="UP000887116">
    <property type="component" value="Unassembled WGS sequence"/>
</dbReference>
<comment type="caution">
    <text evidence="1">The sequence shown here is derived from an EMBL/GenBank/DDBJ whole genome shotgun (WGS) entry which is preliminary data.</text>
</comment>
<dbReference type="EMBL" id="BMAO01010159">
    <property type="protein sequence ID" value="GFQ65240.1"/>
    <property type="molecule type" value="Genomic_DNA"/>
</dbReference>
<reference evidence="1" key="1">
    <citation type="submission" date="2020-07" db="EMBL/GenBank/DDBJ databases">
        <title>Multicomponent nature underlies the extraordinary mechanical properties of spider dragline silk.</title>
        <authorList>
            <person name="Kono N."/>
            <person name="Nakamura H."/>
            <person name="Mori M."/>
            <person name="Yoshida Y."/>
            <person name="Ohtoshi R."/>
            <person name="Malay A.D."/>
            <person name="Moran D.A.P."/>
            <person name="Tomita M."/>
            <person name="Numata K."/>
            <person name="Arakawa K."/>
        </authorList>
    </citation>
    <scope>NUCLEOTIDE SEQUENCE</scope>
</reference>
<evidence type="ECO:0000313" key="2">
    <source>
        <dbReference type="Proteomes" id="UP000887116"/>
    </source>
</evidence>
<organism evidence="1 2">
    <name type="scientific">Trichonephila clavata</name>
    <name type="common">Joro spider</name>
    <name type="synonym">Nephila clavata</name>
    <dbReference type="NCBI Taxonomy" id="2740835"/>
    <lineage>
        <taxon>Eukaryota</taxon>
        <taxon>Metazoa</taxon>
        <taxon>Ecdysozoa</taxon>
        <taxon>Arthropoda</taxon>
        <taxon>Chelicerata</taxon>
        <taxon>Arachnida</taxon>
        <taxon>Araneae</taxon>
        <taxon>Araneomorphae</taxon>
        <taxon>Entelegynae</taxon>
        <taxon>Araneoidea</taxon>
        <taxon>Nephilidae</taxon>
        <taxon>Trichonephila</taxon>
    </lineage>
</organism>
<name>A0A8X6K5L7_TRICU</name>